<reference evidence="2" key="1">
    <citation type="submission" date="2022-03" db="EMBL/GenBank/DDBJ databases">
        <title>Gramella crocea sp. nov., isolated from activated sludge of a seafood processing plant.</title>
        <authorList>
            <person name="Zhang X."/>
        </authorList>
    </citation>
    <scope>NUCLEOTIDE SEQUENCE</scope>
    <source>
        <strain evidence="2">YJ019</strain>
    </source>
</reference>
<protein>
    <submittedName>
        <fullName evidence="2">Porin</fullName>
    </submittedName>
</protein>
<gene>
    <name evidence="2" type="ORF">ML462_15310</name>
</gene>
<organism evidence="2 3">
    <name type="scientific">Christiangramia lutea</name>
    <dbReference type="NCBI Taxonomy" id="1607951"/>
    <lineage>
        <taxon>Bacteria</taxon>
        <taxon>Pseudomonadati</taxon>
        <taxon>Bacteroidota</taxon>
        <taxon>Flavobacteriia</taxon>
        <taxon>Flavobacteriales</taxon>
        <taxon>Flavobacteriaceae</taxon>
        <taxon>Christiangramia</taxon>
    </lineage>
</organism>
<evidence type="ECO:0000256" key="1">
    <source>
        <dbReference type="SAM" id="SignalP"/>
    </source>
</evidence>
<comment type="caution">
    <text evidence="2">The sequence shown here is derived from an EMBL/GenBank/DDBJ whole genome shotgun (WGS) entry which is preliminary data.</text>
</comment>
<dbReference type="Pfam" id="PF14121">
    <property type="entry name" value="Porin_10"/>
    <property type="match status" value="1"/>
</dbReference>
<dbReference type="InterPro" id="IPR025631">
    <property type="entry name" value="Porin_10"/>
</dbReference>
<dbReference type="Proteomes" id="UP001139226">
    <property type="component" value="Unassembled WGS sequence"/>
</dbReference>
<keyword evidence="1" id="KW-0732">Signal</keyword>
<evidence type="ECO:0000313" key="2">
    <source>
        <dbReference type="EMBL" id="MCH4824540.1"/>
    </source>
</evidence>
<dbReference type="AlphaFoldDB" id="A0A9X1V639"/>
<name>A0A9X1V639_9FLAO</name>
<feature type="chain" id="PRO_5040901411" evidence="1">
    <location>
        <begin position="19"/>
        <end position="637"/>
    </location>
</feature>
<sequence length="637" mass="73185">MKKSFLIFLLFFAVSAFGQTRLGPKGGGVDGDPAKTEKDSLPAIDLYKIISVKNDTTFLDTTLTVLKDYKFNYLRKDNFELLPFSNTGQTYNSLSLRKDYSRAFSEFGARARHFNFMEVEDINYYYVPTPWTQLYFKTVPEQGQQLDAFFTVSTSENLNMFIAYKGTRALGKYQHILTSSGNLRMGFSYNSKNKRYHAKGHFVSQDLLNEENGGLDSLAIGQYIAKEPEFEDRSVLSVNFQNAESTLYGKRFFLDHEYEITNIADSTNKLTIGHKFDYSYKKFVYTQTTAENDIFGESFVSGQIKDITRLETLFNEASVNYSNSLLGDLSFRAGHTNYNYGYNSVFIKPGDTIGNRLSGDLLHVGASYKKQIGGFSVEGDARLNLADDFSGNYIEASASYEFDPDNSIRFGVNQNSTAPNFNFLLHQSSYINYNWQNDFDNEVAQRVFGDFRSEKIVNLYASLSQIENYTYFSTNEDTLVKPFQAGDQVRYLKLKAEKEFDFGLFGSYNTIMYQNVLEGVGVLNLPEFTTRNSLYYKDYWFDEALYLQTGFTFKYFTKYQMNAYDPVLAEFYVQNSQELGGFPVVDFFFNAKVDKARIFFKLEHLNDLIDGNNNFTAPGYPYTDFLVRFGLVWDLFL</sequence>
<dbReference type="EMBL" id="JAKVTV010000006">
    <property type="protein sequence ID" value="MCH4824540.1"/>
    <property type="molecule type" value="Genomic_DNA"/>
</dbReference>
<feature type="signal peptide" evidence="1">
    <location>
        <begin position="1"/>
        <end position="18"/>
    </location>
</feature>
<accession>A0A9X1V639</accession>
<proteinExistence type="predicted"/>
<keyword evidence="3" id="KW-1185">Reference proteome</keyword>
<evidence type="ECO:0000313" key="3">
    <source>
        <dbReference type="Proteomes" id="UP001139226"/>
    </source>
</evidence>
<dbReference type="RefSeq" id="WP_240714703.1">
    <property type="nucleotide sequence ID" value="NZ_JAKVTV010000006.1"/>
</dbReference>